<dbReference type="InterPro" id="IPR008523">
    <property type="entry name" value="DUF805"/>
</dbReference>
<evidence type="ECO:0000313" key="2">
    <source>
        <dbReference type="EMBL" id="MBJ7539387.1"/>
    </source>
</evidence>
<keyword evidence="1" id="KW-0472">Membrane</keyword>
<feature type="transmembrane region" description="Helical" evidence="1">
    <location>
        <begin position="77"/>
        <end position="99"/>
    </location>
</feature>
<dbReference type="PANTHER" id="PTHR34980">
    <property type="entry name" value="INNER MEMBRANE PROTEIN-RELATED-RELATED"/>
    <property type="match status" value="1"/>
</dbReference>
<dbReference type="EMBL" id="JAEMNX010000024">
    <property type="protein sequence ID" value="MBJ7539387.1"/>
    <property type="molecule type" value="Genomic_DNA"/>
</dbReference>
<proteinExistence type="predicted"/>
<organism evidence="2 3">
    <name type="scientific">Marinomonas transparens</name>
    <dbReference type="NCBI Taxonomy" id="2795388"/>
    <lineage>
        <taxon>Bacteria</taxon>
        <taxon>Pseudomonadati</taxon>
        <taxon>Pseudomonadota</taxon>
        <taxon>Gammaproteobacteria</taxon>
        <taxon>Oceanospirillales</taxon>
        <taxon>Oceanospirillaceae</taxon>
        <taxon>Marinomonas</taxon>
    </lineage>
</organism>
<accession>A0A934JW73</accession>
<dbReference type="Pfam" id="PF05656">
    <property type="entry name" value="DUF805"/>
    <property type="match status" value="1"/>
</dbReference>
<comment type="caution">
    <text evidence="2">The sequence shown here is derived from an EMBL/GenBank/DDBJ whole genome shotgun (WGS) entry which is preliminary data.</text>
</comment>
<dbReference type="GO" id="GO:0005886">
    <property type="term" value="C:plasma membrane"/>
    <property type="evidence" value="ECO:0007669"/>
    <property type="project" value="TreeGrafter"/>
</dbReference>
<dbReference type="Proteomes" id="UP000628710">
    <property type="component" value="Unassembled WGS sequence"/>
</dbReference>
<reference evidence="2" key="1">
    <citation type="submission" date="2020-12" db="EMBL/GenBank/DDBJ databases">
        <title>Marinomonas arctica sp. nov., a psychrotolerant bacterium isolated from the Arctic.</title>
        <authorList>
            <person name="Zhang Y."/>
        </authorList>
    </citation>
    <scope>NUCLEOTIDE SEQUENCE</scope>
    <source>
        <strain evidence="2">C1424</strain>
    </source>
</reference>
<dbReference type="PANTHER" id="PTHR34980:SF2">
    <property type="entry name" value="INNER MEMBRANE PROTEIN YHAH-RELATED"/>
    <property type="match status" value="1"/>
</dbReference>
<sequence length="121" mass="14016">MDWYFDAWKRYAQFSGTASREAFWMFFLVNCLVSVGFVLLDVFFHASWRMEALYSLLIFLPMLSLTVRRLHDTNLSAWWLLVVLIPVIGMLVLLILLALPSQSDSEPQGDSGIYPHNDRTI</sequence>
<keyword evidence="1" id="KW-0812">Transmembrane</keyword>
<keyword evidence="3" id="KW-1185">Reference proteome</keyword>
<dbReference type="RefSeq" id="WP_199469789.1">
    <property type="nucleotide sequence ID" value="NZ_JAEMNX010000024.1"/>
</dbReference>
<evidence type="ECO:0000256" key="1">
    <source>
        <dbReference type="SAM" id="Phobius"/>
    </source>
</evidence>
<evidence type="ECO:0000313" key="3">
    <source>
        <dbReference type="Proteomes" id="UP000628710"/>
    </source>
</evidence>
<protein>
    <submittedName>
        <fullName evidence="2">DUF805 domain-containing protein</fullName>
    </submittedName>
</protein>
<keyword evidence="1" id="KW-1133">Transmembrane helix</keyword>
<name>A0A934JW73_9GAMM</name>
<gene>
    <name evidence="2" type="ORF">I8J31_17040</name>
</gene>
<dbReference type="AlphaFoldDB" id="A0A934JW73"/>
<feature type="transmembrane region" description="Helical" evidence="1">
    <location>
        <begin position="52"/>
        <end position="71"/>
    </location>
</feature>
<feature type="transmembrane region" description="Helical" evidence="1">
    <location>
        <begin position="22"/>
        <end position="40"/>
    </location>
</feature>